<sequence>MNENGIWQRLTEKKELEPDLQEEIREQFGSRGAKALAAIDDGKVVKYLDFFVVEGRTSSYIVEDDFCTCSDFLYRGRTCWHLLAVRIALATGTYRSVDRWYQDQMRDSSR</sequence>
<dbReference type="PROSITE" id="PS50966">
    <property type="entry name" value="ZF_SWIM"/>
    <property type="match status" value="1"/>
</dbReference>
<dbReference type="AlphaFoldDB" id="L0HGA2"/>
<evidence type="ECO:0000313" key="3">
    <source>
        <dbReference type="EMBL" id="AGB03050.1"/>
    </source>
</evidence>
<reference evidence="4" key="1">
    <citation type="submission" date="2011-12" db="EMBL/GenBank/DDBJ databases">
        <title>Complete sequence of Methanoregula formicicum SMSP.</title>
        <authorList>
            <person name="Lucas S."/>
            <person name="Han J."/>
            <person name="Lapidus A."/>
            <person name="Cheng J.-F."/>
            <person name="Goodwin L."/>
            <person name="Pitluck S."/>
            <person name="Peters L."/>
            <person name="Ovchinnikova G."/>
            <person name="Teshima H."/>
            <person name="Detter J.C."/>
            <person name="Han C."/>
            <person name="Tapia R."/>
            <person name="Land M."/>
            <person name="Hauser L."/>
            <person name="Kyrpides N."/>
            <person name="Ivanova N."/>
            <person name="Pagani I."/>
            <person name="Imachi H."/>
            <person name="Tamaki H."/>
            <person name="Sekiguchi Y."/>
            <person name="Kamagata Y."/>
            <person name="Cadillo-Quiroz H."/>
            <person name="Zinder S."/>
            <person name="Liu W.-T."/>
            <person name="Woyke T."/>
        </authorList>
    </citation>
    <scope>NUCLEOTIDE SEQUENCE [LARGE SCALE GENOMIC DNA]</scope>
    <source>
        <strain evidence="4">DSM 22288 / NBRC 105244 / SMSP</strain>
    </source>
</reference>
<dbReference type="OrthoDB" id="31559at2157"/>
<dbReference type="eggNOG" id="arCOG01121">
    <property type="taxonomic scope" value="Archaea"/>
</dbReference>
<dbReference type="KEGG" id="mfo:Metfor_2037"/>
<proteinExistence type="predicted"/>
<protein>
    <submittedName>
        <fullName evidence="3">SWIM zinc finger-containing protein</fullName>
    </submittedName>
</protein>
<dbReference type="InterPro" id="IPR007527">
    <property type="entry name" value="Znf_SWIM"/>
</dbReference>
<feature type="domain" description="SWIM-type" evidence="2">
    <location>
        <begin position="51"/>
        <end position="90"/>
    </location>
</feature>
<dbReference type="Proteomes" id="UP000010824">
    <property type="component" value="Chromosome"/>
</dbReference>
<dbReference type="RefSeq" id="WP_015286013.1">
    <property type="nucleotide sequence ID" value="NC_019943.1"/>
</dbReference>
<dbReference type="STRING" id="593750.Metfor_2037"/>
<dbReference type="InParanoid" id="L0HGA2"/>
<dbReference type="EMBL" id="CP003167">
    <property type="protein sequence ID" value="AGB03050.1"/>
    <property type="molecule type" value="Genomic_DNA"/>
</dbReference>
<name>L0HGA2_METFS</name>
<evidence type="ECO:0000313" key="4">
    <source>
        <dbReference type="Proteomes" id="UP000010824"/>
    </source>
</evidence>
<keyword evidence="1" id="KW-0479">Metal-binding</keyword>
<evidence type="ECO:0000259" key="2">
    <source>
        <dbReference type="PROSITE" id="PS50966"/>
    </source>
</evidence>
<dbReference type="HOGENOM" id="CLU_153623_0_0_2"/>
<keyword evidence="4" id="KW-1185">Reference proteome</keyword>
<dbReference type="GeneID" id="14309430"/>
<reference evidence="3 4" key="2">
    <citation type="journal article" date="2014" name="Genome Announc.">
        <title>Complete Genome Sequence of Methanoregula formicica SMSPT, a Mesophilic Hydrogenotrophic Methanogen Isolated from a Methanogenic Upflow Anaerobic Sludge Blanket Reactor.</title>
        <authorList>
            <person name="Yamamoto K."/>
            <person name="Tamaki H."/>
            <person name="Cadillo-Quiroz H."/>
            <person name="Imachi H."/>
            <person name="Kyrpides N."/>
            <person name="Woyke T."/>
            <person name="Goodwin L."/>
            <person name="Zinder S.H."/>
            <person name="Kamagata Y."/>
            <person name="Liu W.T."/>
        </authorList>
    </citation>
    <scope>NUCLEOTIDE SEQUENCE [LARGE SCALE GENOMIC DNA]</scope>
    <source>
        <strain evidence="4">DSM 22288 / NBRC 105244 / SMSP</strain>
    </source>
</reference>
<organism evidence="3 4">
    <name type="scientific">Methanoregula formicica (strain DSM 22288 / NBRC 105244 / SMSP)</name>
    <dbReference type="NCBI Taxonomy" id="593750"/>
    <lineage>
        <taxon>Archaea</taxon>
        <taxon>Methanobacteriati</taxon>
        <taxon>Methanobacteriota</taxon>
        <taxon>Stenosarchaea group</taxon>
        <taxon>Methanomicrobia</taxon>
        <taxon>Methanomicrobiales</taxon>
        <taxon>Methanoregulaceae</taxon>
        <taxon>Methanoregula</taxon>
    </lineage>
</organism>
<keyword evidence="1" id="KW-0862">Zinc</keyword>
<gene>
    <name evidence="3" type="ordered locus">Metfor_2037</name>
</gene>
<dbReference type="Pfam" id="PF04434">
    <property type="entry name" value="SWIM"/>
    <property type="match status" value="1"/>
</dbReference>
<dbReference type="GO" id="GO:0008270">
    <property type="term" value="F:zinc ion binding"/>
    <property type="evidence" value="ECO:0007669"/>
    <property type="project" value="UniProtKB-KW"/>
</dbReference>
<accession>L0HGA2</accession>
<keyword evidence="1" id="KW-0863">Zinc-finger</keyword>
<evidence type="ECO:0000256" key="1">
    <source>
        <dbReference type="PROSITE-ProRule" id="PRU00325"/>
    </source>
</evidence>